<evidence type="ECO:0000313" key="2">
    <source>
        <dbReference type="Proteomes" id="UP000317893"/>
    </source>
</evidence>
<gene>
    <name evidence="1" type="ORF">FB458_2412</name>
</gene>
<accession>A0A542E1T4</accession>
<dbReference type="AlphaFoldDB" id="A0A542E1T4"/>
<proteinExistence type="predicted"/>
<reference evidence="1 2" key="1">
    <citation type="submission" date="2019-06" db="EMBL/GenBank/DDBJ databases">
        <title>Sequencing the genomes of 1000 actinobacteria strains.</title>
        <authorList>
            <person name="Klenk H.-P."/>
        </authorList>
    </citation>
    <scope>NUCLEOTIDE SEQUENCE [LARGE SCALE GENOMIC DNA]</scope>
    <source>
        <strain evidence="1 2">DSM 18607</strain>
    </source>
</reference>
<keyword evidence="2" id="KW-1185">Reference proteome</keyword>
<comment type="caution">
    <text evidence="1">The sequence shown here is derived from an EMBL/GenBank/DDBJ whole genome shotgun (WGS) entry which is preliminary data.</text>
</comment>
<dbReference type="EMBL" id="VFMN01000001">
    <property type="protein sequence ID" value="TQJ09302.1"/>
    <property type="molecule type" value="Genomic_DNA"/>
</dbReference>
<dbReference type="Proteomes" id="UP000317893">
    <property type="component" value="Unassembled WGS sequence"/>
</dbReference>
<name>A0A542E1T4_9MICO</name>
<sequence>MTVTADPFAGTDLGLAELPDGMTGFGVAEVGFLLSLHRDEVTAEASRRFVGLDERLVTDELLLLAGASSLTARGLLTVDERAVQARSAAALLEVALGRTVRWTRVALLGEDDTMANVVFFLQTPEVCAIVEPSVTATWWTGFGQAGDDPGALLDALARTRLDQGDAAVIVDVREPDGARRNLLVGREGQGALVATADVGPGGEGGTRVDLEGPDALAEVLRSMVPAVTA</sequence>
<dbReference type="RefSeq" id="WP_141848698.1">
    <property type="nucleotide sequence ID" value="NZ_BAAAPR010000014.1"/>
</dbReference>
<evidence type="ECO:0000313" key="1">
    <source>
        <dbReference type="EMBL" id="TQJ09302.1"/>
    </source>
</evidence>
<evidence type="ECO:0008006" key="3">
    <source>
        <dbReference type="Google" id="ProtNLM"/>
    </source>
</evidence>
<protein>
    <recommendedName>
        <fullName evidence="3">ESAT-6 protein secretion system EspG family protein</fullName>
    </recommendedName>
</protein>
<organism evidence="1 2">
    <name type="scientific">Lapillicoccus jejuensis</name>
    <dbReference type="NCBI Taxonomy" id="402171"/>
    <lineage>
        <taxon>Bacteria</taxon>
        <taxon>Bacillati</taxon>
        <taxon>Actinomycetota</taxon>
        <taxon>Actinomycetes</taxon>
        <taxon>Micrococcales</taxon>
        <taxon>Intrasporangiaceae</taxon>
        <taxon>Lapillicoccus</taxon>
    </lineage>
</organism>
<dbReference type="OrthoDB" id="4858440at2"/>